<dbReference type="InterPro" id="IPR051541">
    <property type="entry name" value="PTS_SugarTrans_NitroReg"/>
</dbReference>
<protein>
    <recommendedName>
        <fullName evidence="1">PTS EIIA type-2 domain-containing protein</fullName>
    </recommendedName>
</protein>
<dbReference type="PROSITE" id="PS51094">
    <property type="entry name" value="PTS_EIIA_TYPE_2"/>
    <property type="match status" value="1"/>
</dbReference>
<organism evidence="2 3">
    <name type="scientific">Acholeplasma laidlawii</name>
    <dbReference type="NCBI Taxonomy" id="2148"/>
    <lineage>
        <taxon>Bacteria</taxon>
        <taxon>Bacillati</taxon>
        <taxon>Mycoplasmatota</taxon>
        <taxon>Mollicutes</taxon>
        <taxon>Acholeplasmatales</taxon>
        <taxon>Acholeplasmataceae</taxon>
        <taxon>Acholeplasma</taxon>
    </lineage>
</organism>
<dbReference type="CDD" id="cd00211">
    <property type="entry name" value="PTS_IIA_fru"/>
    <property type="match status" value="1"/>
</dbReference>
<proteinExistence type="predicted"/>
<dbReference type="InterPro" id="IPR002178">
    <property type="entry name" value="PTS_EIIA_type-2_dom"/>
</dbReference>
<dbReference type="InterPro" id="IPR016152">
    <property type="entry name" value="PTrfase/Anion_transptr"/>
</dbReference>
<dbReference type="PANTHER" id="PTHR47738">
    <property type="entry name" value="PTS SYSTEM FRUCTOSE-LIKE EIIA COMPONENT-RELATED"/>
    <property type="match status" value="1"/>
</dbReference>
<dbReference type="OMA" id="IDTHQID"/>
<comment type="caution">
    <text evidence="2">The sequence shown here is derived from an EMBL/GenBank/DDBJ whole genome shotgun (WGS) entry which is preliminary data.</text>
</comment>
<dbReference type="GO" id="GO:0030295">
    <property type="term" value="F:protein kinase activator activity"/>
    <property type="evidence" value="ECO:0007669"/>
    <property type="project" value="TreeGrafter"/>
</dbReference>
<dbReference type="AlphaFoldDB" id="A0A553IIV3"/>
<evidence type="ECO:0000313" key="3">
    <source>
        <dbReference type="Proteomes" id="UP000315938"/>
    </source>
</evidence>
<sequence length="148" mass="16832">MNLFEIDHIHLDLEVSSKDELFDFIANALKALGRITESADFKKALEKRESEISTGLGEGLGMPHTLDTSVMFPTMLYIRLKNEIDYQAIDGLPVKEIYAIAMPNSYQKEHLELISKIATIYIDETSKQEIRALDTKESIHSFISKNLK</sequence>
<name>A0A553IIV3_ACHLA</name>
<dbReference type="EMBL" id="VKID01000001">
    <property type="protein sequence ID" value="TRY00116.1"/>
    <property type="molecule type" value="Genomic_DNA"/>
</dbReference>
<dbReference type="Proteomes" id="UP000315938">
    <property type="component" value="Unassembled WGS sequence"/>
</dbReference>
<dbReference type="Gene3D" id="3.40.930.10">
    <property type="entry name" value="Mannitol-specific EII, Chain A"/>
    <property type="match status" value="1"/>
</dbReference>
<gene>
    <name evidence="2" type="ORF">FNV44_03470</name>
</gene>
<dbReference type="Pfam" id="PF00359">
    <property type="entry name" value="PTS_EIIA_2"/>
    <property type="match status" value="1"/>
</dbReference>
<evidence type="ECO:0000313" key="2">
    <source>
        <dbReference type="EMBL" id="TRY00116.1"/>
    </source>
</evidence>
<dbReference type="SUPFAM" id="SSF55804">
    <property type="entry name" value="Phoshotransferase/anion transport protein"/>
    <property type="match status" value="1"/>
</dbReference>
<dbReference type="PANTHER" id="PTHR47738:SF1">
    <property type="entry name" value="NITROGEN REGULATORY PROTEIN"/>
    <property type="match status" value="1"/>
</dbReference>
<feature type="domain" description="PTS EIIA type-2" evidence="1">
    <location>
        <begin position="2"/>
        <end position="146"/>
    </location>
</feature>
<accession>A0A553IIV3</accession>
<dbReference type="RefSeq" id="WP_012242382.1">
    <property type="nucleotide sequence ID" value="NZ_CP103951.1"/>
</dbReference>
<evidence type="ECO:0000259" key="1">
    <source>
        <dbReference type="PROSITE" id="PS51094"/>
    </source>
</evidence>
<reference evidence="2 3" key="1">
    <citation type="submission" date="2019-07" db="EMBL/GenBank/DDBJ databases">
        <title>Genome sequence of Acholeplasma laidlawii strain with increased resistance to erythromycin.</title>
        <authorList>
            <person name="Medvedeva E.S."/>
            <person name="Baranova N.B."/>
            <person name="Siniagina M.N."/>
            <person name="Mouzykantov A."/>
            <person name="Chernova O.A."/>
            <person name="Chernov V.M."/>
        </authorList>
    </citation>
    <scope>NUCLEOTIDE SEQUENCE [LARGE SCALE GENOMIC DNA]</scope>
    <source>
        <strain evidence="2 3">PG8REry</strain>
    </source>
</reference>
<dbReference type="GeneID" id="41338612"/>